<proteinExistence type="predicted"/>
<evidence type="ECO:0000259" key="7">
    <source>
        <dbReference type="Pfam" id="PF01578"/>
    </source>
</evidence>
<feature type="transmembrane region" description="Helical" evidence="6">
    <location>
        <begin position="107"/>
        <end position="127"/>
    </location>
</feature>
<keyword evidence="9" id="KW-1185">Reference proteome</keyword>
<evidence type="ECO:0000256" key="1">
    <source>
        <dbReference type="ARBA" id="ARBA00004141"/>
    </source>
</evidence>
<evidence type="ECO:0000256" key="3">
    <source>
        <dbReference type="ARBA" id="ARBA00022748"/>
    </source>
</evidence>
<feature type="transmembrane region" description="Helical" evidence="6">
    <location>
        <begin position="344"/>
        <end position="364"/>
    </location>
</feature>
<feature type="transmembrane region" description="Helical" evidence="6">
    <location>
        <begin position="52"/>
        <end position="71"/>
    </location>
</feature>
<comment type="caution">
    <text evidence="8">The sequence shown here is derived from an EMBL/GenBank/DDBJ whole genome shotgun (WGS) entry which is preliminary data.</text>
</comment>
<feature type="transmembrane region" description="Helical" evidence="6">
    <location>
        <begin position="406"/>
        <end position="434"/>
    </location>
</feature>
<evidence type="ECO:0000256" key="2">
    <source>
        <dbReference type="ARBA" id="ARBA00022692"/>
    </source>
</evidence>
<keyword evidence="3" id="KW-0201">Cytochrome c-type biogenesis</keyword>
<dbReference type="PANTHER" id="PTHR30071">
    <property type="entry name" value="HEME EXPORTER PROTEIN C"/>
    <property type="match status" value="1"/>
</dbReference>
<feature type="transmembrane region" description="Helical" evidence="6">
    <location>
        <begin position="147"/>
        <end position="169"/>
    </location>
</feature>
<evidence type="ECO:0000256" key="6">
    <source>
        <dbReference type="SAM" id="Phobius"/>
    </source>
</evidence>
<comment type="subcellular location">
    <subcellularLocation>
        <location evidence="1">Membrane</location>
        <topology evidence="1">Multi-pass membrane protein</topology>
    </subcellularLocation>
</comment>
<name>A0ABS4JMP8_9FIRM</name>
<dbReference type="RefSeq" id="WP_209464962.1">
    <property type="nucleotide sequence ID" value="NZ_JAGGLG010000001.1"/>
</dbReference>
<keyword evidence="4 6" id="KW-1133">Transmembrane helix</keyword>
<dbReference type="EMBL" id="JAGGLG010000001">
    <property type="protein sequence ID" value="MBP2016817.1"/>
    <property type="molecule type" value="Genomic_DNA"/>
</dbReference>
<accession>A0ABS4JMP8</accession>
<feature type="domain" description="Cytochrome c assembly protein" evidence="7">
    <location>
        <begin position="80"/>
        <end position="208"/>
    </location>
</feature>
<gene>
    <name evidence="8" type="ORF">J2Z79_000190</name>
</gene>
<dbReference type="InterPro" id="IPR002541">
    <property type="entry name" value="Cyt_c_assembly"/>
</dbReference>
<feature type="transmembrane region" description="Helical" evidence="6">
    <location>
        <begin position="379"/>
        <end position="394"/>
    </location>
</feature>
<keyword evidence="5 6" id="KW-0472">Membrane</keyword>
<feature type="transmembrane region" description="Helical" evidence="6">
    <location>
        <begin position="83"/>
        <end position="100"/>
    </location>
</feature>
<evidence type="ECO:0000313" key="8">
    <source>
        <dbReference type="EMBL" id="MBP2016817.1"/>
    </source>
</evidence>
<reference evidence="8 9" key="1">
    <citation type="submission" date="2021-03" db="EMBL/GenBank/DDBJ databases">
        <title>Genomic Encyclopedia of Type Strains, Phase IV (KMG-IV): sequencing the most valuable type-strain genomes for metagenomic binning, comparative biology and taxonomic classification.</title>
        <authorList>
            <person name="Goeker M."/>
        </authorList>
    </citation>
    <scope>NUCLEOTIDE SEQUENCE [LARGE SCALE GENOMIC DNA]</scope>
    <source>
        <strain evidence="8 9">DSM 27138</strain>
    </source>
</reference>
<evidence type="ECO:0000313" key="9">
    <source>
        <dbReference type="Proteomes" id="UP001519289"/>
    </source>
</evidence>
<dbReference type="Proteomes" id="UP001519289">
    <property type="component" value="Unassembled WGS sequence"/>
</dbReference>
<feature type="domain" description="Cytochrome c assembly protein" evidence="7">
    <location>
        <begin position="335"/>
        <end position="431"/>
    </location>
</feature>
<feature type="transmembrane region" description="Helical" evidence="6">
    <location>
        <begin position="12"/>
        <end position="31"/>
    </location>
</feature>
<evidence type="ECO:0000256" key="4">
    <source>
        <dbReference type="ARBA" id="ARBA00022989"/>
    </source>
</evidence>
<keyword evidence="2 6" id="KW-0812">Transmembrane</keyword>
<dbReference type="PANTHER" id="PTHR30071:SF1">
    <property type="entry name" value="CYTOCHROME B_B6 PROTEIN-RELATED"/>
    <property type="match status" value="1"/>
</dbReference>
<sequence>MTPRNAFLLDLAQWLLFGGFAAYLIAFLLYVSGTLGRRISGGTRFERTAGHGTVANVLGVTLHGLAILARWQGSGFWPTSNMYEFIGFMAFSSMVAFLVLHRMYRLYIVGALVTPVTLFLLAYSYVFPPEVTPLIPALQSIWLPLHVSLAALGEGFFAVAFGAALLYLLRVRGLELARSRAAAEAASALEGGAVAGAAGAAAAAAPTETADQRWERLWGVRLMEVLFYIILVMVGFTLLALIFRWSGFQWIFASGSTYHLPPIIGPWGAEVGEKGSVLGVPLPAVVVPFGWRGKHLNTLLYSLAVGGLLYWAIRRFVARGRIGDALAVRVGGDPELLDEISYRAVAIGYPIFTLGGLIFAMIWAKEAWGRYWFWDPKETWALIAWLVYSAYLHFRISRGWEGRKSAWLAVLGFGVVLFTLVGVNLLIVGLHSYAGGD</sequence>
<organism evidence="8 9">
    <name type="scientific">Symbiobacterium terraclitae</name>
    <dbReference type="NCBI Taxonomy" id="557451"/>
    <lineage>
        <taxon>Bacteria</taxon>
        <taxon>Bacillati</taxon>
        <taxon>Bacillota</taxon>
        <taxon>Clostridia</taxon>
        <taxon>Eubacteriales</taxon>
        <taxon>Symbiobacteriaceae</taxon>
        <taxon>Symbiobacterium</taxon>
    </lineage>
</organism>
<dbReference type="InterPro" id="IPR045062">
    <property type="entry name" value="Cyt_c_biogenesis_CcsA/CcmC"/>
</dbReference>
<feature type="transmembrane region" description="Helical" evidence="6">
    <location>
        <begin position="295"/>
        <end position="313"/>
    </location>
</feature>
<feature type="transmembrane region" description="Helical" evidence="6">
    <location>
        <begin position="225"/>
        <end position="245"/>
    </location>
</feature>
<evidence type="ECO:0000256" key="5">
    <source>
        <dbReference type="ARBA" id="ARBA00023136"/>
    </source>
</evidence>
<protein>
    <submittedName>
        <fullName evidence="8">ABC-type transport system involved in cytochrome c biogenesis permease subunit</fullName>
    </submittedName>
</protein>
<dbReference type="Pfam" id="PF01578">
    <property type="entry name" value="Cytochrom_C_asm"/>
    <property type="match status" value="2"/>
</dbReference>